<dbReference type="PANTHER" id="PTHR34473">
    <property type="entry name" value="UPF0699 TRANSMEMBRANE PROTEIN YDBS"/>
    <property type="match status" value="1"/>
</dbReference>
<feature type="domain" description="YdbS-like PH" evidence="2">
    <location>
        <begin position="63"/>
        <end position="130"/>
    </location>
</feature>
<protein>
    <recommendedName>
        <fullName evidence="2">YdbS-like PH domain-containing protein</fullName>
    </recommendedName>
</protein>
<dbReference type="PANTHER" id="PTHR34473:SF2">
    <property type="entry name" value="UPF0699 TRANSMEMBRANE PROTEIN YDBT"/>
    <property type="match status" value="1"/>
</dbReference>
<accession>A0A3B0VKP1</accession>
<keyword evidence="1" id="KW-0812">Transmembrane</keyword>
<dbReference type="InterPro" id="IPR014529">
    <property type="entry name" value="UCP026631"/>
</dbReference>
<dbReference type="Pfam" id="PF03703">
    <property type="entry name" value="bPH_2"/>
    <property type="match status" value="3"/>
</dbReference>
<reference evidence="3" key="1">
    <citation type="submission" date="2018-06" db="EMBL/GenBank/DDBJ databases">
        <authorList>
            <person name="Zhirakovskaya E."/>
        </authorList>
    </citation>
    <scope>NUCLEOTIDE SEQUENCE</scope>
</reference>
<dbReference type="EMBL" id="UOFA01000080">
    <property type="protein sequence ID" value="VAW44115.1"/>
    <property type="molecule type" value="Genomic_DNA"/>
</dbReference>
<sequence>MELKTEGYRLHNISPLFLFIEAIKKSVVPLLIGIVGTSGDKQDFIIIAIAALASVITIVQFWFYHYWLEDDRLVVKEGILFKSLRQVPYERIQNLNVEKNVLHRLFKVATLQVESASGVKPEAVIRVIADDQVKYIQQVIKQRALAAVGTGHQIEATANAVDVDVDNDAEESTASPLYQMSNKDVTTFGFISHRALLPIGIVASILSQNDYYRDKFVSVVQNFVGELHVERWAFAEWLIYGLAFALLMLVTIWLSSIFLAFLKLYQFRLARQDNNLHAEMGLLTKITANIPIKRIQLLKIKHSPLHRLFKKVSVKMETAGGVTEQSGITMFWIAPLISKAKAQNLITAIQPEVKWQAIEWISLEPRAWKRVFKRVSFFILLAMAPLLYFYHGWGLLMLALLPLAFIYAKAYVNKAGYAANDEIIAYRHGVIFHTISIVKVAKIQNISYTQTPFDRRNGMARITVDTAGSNPVSQNINIHYVDVDKVQRLMNKLSMQVSQSKFVW</sequence>
<gene>
    <name evidence="3" type="ORF">MNBD_GAMMA02-764</name>
</gene>
<evidence type="ECO:0000259" key="2">
    <source>
        <dbReference type="Pfam" id="PF03703"/>
    </source>
</evidence>
<proteinExistence type="predicted"/>
<feature type="transmembrane region" description="Helical" evidence="1">
    <location>
        <begin position="185"/>
        <end position="206"/>
    </location>
</feature>
<feature type="transmembrane region" description="Helical" evidence="1">
    <location>
        <begin position="44"/>
        <end position="64"/>
    </location>
</feature>
<dbReference type="InterPro" id="IPR005182">
    <property type="entry name" value="YdbS-like_PH"/>
</dbReference>
<name>A0A3B0VKP1_9ZZZZ</name>
<feature type="transmembrane region" description="Helical" evidence="1">
    <location>
        <begin position="12"/>
        <end position="32"/>
    </location>
</feature>
<evidence type="ECO:0000313" key="3">
    <source>
        <dbReference type="EMBL" id="VAW44115.1"/>
    </source>
</evidence>
<feature type="transmembrane region" description="Helical" evidence="1">
    <location>
        <begin position="237"/>
        <end position="262"/>
    </location>
</feature>
<feature type="domain" description="YdbS-like PH" evidence="2">
    <location>
        <begin position="414"/>
        <end position="492"/>
    </location>
</feature>
<feature type="transmembrane region" description="Helical" evidence="1">
    <location>
        <begin position="371"/>
        <end position="389"/>
    </location>
</feature>
<feature type="domain" description="YdbS-like PH" evidence="2">
    <location>
        <begin position="266"/>
        <end position="345"/>
    </location>
</feature>
<organism evidence="3">
    <name type="scientific">hydrothermal vent metagenome</name>
    <dbReference type="NCBI Taxonomy" id="652676"/>
    <lineage>
        <taxon>unclassified sequences</taxon>
        <taxon>metagenomes</taxon>
        <taxon>ecological metagenomes</taxon>
    </lineage>
</organism>
<keyword evidence="1" id="KW-1133">Transmembrane helix</keyword>
<dbReference type="PIRSF" id="PIRSF026631">
    <property type="entry name" value="UCP026631"/>
    <property type="match status" value="1"/>
</dbReference>
<evidence type="ECO:0000256" key="1">
    <source>
        <dbReference type="SAM" id="Phobius"/>
    </source>
</evidence>
<keyword evidence="1" id="KW-0472">Membrane</keyword>
<dbReference type="AlphaFoldDB" id="A0A3B0VKP1"/>